<proteinExistence type="predicted"/>
<accession>A0A1W1XYR4</accession>
<dbReference type="AlphaFoldDB" id="A0A1W1XYR4"/>
<dbReference type="RefSeq" id="WP_084117727.1">
    <property type="nucleotide sequence ID" value="NZ_FWXH01000034.1"/>
</dbReference>
<keyword evidence="1" id="KW-0472">Membrane</keyword>
<protein>
    <submittedName>
        <fullName evidence="2">Uncharacterized protein</fullName>
    </submittedName>
</protein>
<keyword evidence="3" id="KW-1185">Reference proteome</keyword>
<evidence type="ECO:0000313" key="3">
    <source>
        <dbReference type="Proteomes" id="UP000192468"/>
    </source>
</evidence>
<name>A0A1W1XYR4_9CLOT</name>
<keyword evidence="1" id="KW-1133">Transmembrane helix</keyword>
<feature type="transmembrane region" description="Helical" evidence="1">
    <location>
        <begin position="12"/>
        <end position="32"/>
    </location>
</feature>
<reference evidence="2 3" key="1">
    <citation type="submission" date="2017-04" db="EMBL/GenBank/DDBJ databases">
        <authorList>
            <person name="Afonso C.L."/>
            <person name="Miller P.J."/>
            <person name="Scott M.A."/>
            <person name="Spackman E."/>
            <person name="Goraichik I."/>
            <person name="Dimitrov K.M."/>
            <person name="Suarez D.L."/>
            <person name="Swayne D.E."/>
        </authorList>
    </citation>
    <scope>NUCLEOTIDE SEQUENCE [LARGE SCALE GENOMIC DNA]</scope>
    <source>
        <strain evidence="2 3">DSM 12555</strain>
    </source>
</reference>
<evidence type="ECO:0000313" key="2">
    <source>
        <dbReference type="EMBL" id="SMC29004.1"/>
    </source>
</evidence>
<dbReference type="OrthoDB" id="1923423at2"/>
<evidence type="ECO:0000256" key="1">
    <source>
        <dbReference type="SAM" id="Phobius"/>
    </source>
</evidence>
<keyword evidence="1" id="KW-0812">Transmembrane</keyword>
<dbReference type="Proteomes" id="UP000192468">
    <property type="component" value="Unassembled WGS sequence"/>
</dbReference>
<sequence>MKKKKGEVEEFFIQILGIIFAFAIMIYGIYYAKTIIVYNNANQIARKYILEMETNGFLSSDDIENLKTEATKSGMTDVSVDASAIQVGDTKYGDKVTLTINFKEEVKKIDFSDFSLRTVTDPVPVTITKSSTAKFFNTK</sequence>
<gene>
    <name evidence="2" type="ORF">SAMN02745134_03751</name>
</gene>
<organism evidence="2 3">
    <name type="scientific">Clostridium acidisoli DSM 12555</name>
    <dbReference type="NCBI Taxonomy" id="1121291"/>
    <lineage>
        <taxon>Bacteria</taxon>
        <taxon>Bacillati</taxon>
        <taxon>Bacillota</taxon>
        <taxon>Clostridia</taxon>
        <taxon>Eubacteriales</taxon>
        <taxon>Clostridiaceae</taxon>
        <taxon>Clostridium</taxon>
    </lineage>
</organism>
<dbReference type="EMBL" id="FWXH01000034">
    <property type="protein sequence ID" value="SMC29004.1"/>
    <property type="molecule type" value="Genomic_DNA"/>
</dbReference>
<dbReference type="STRING" id="1121291.SAMN02745134_03751"/>